<proteinExistence type="predicted"/>
<dbReference type="PANTHER" id="PTHR11706:SF33">
    <property type="entry name" value="NATURAL RESISTANCE-ASSOCIATED MACROPHAGE PROTEIN 2"/>
    <property type="match status" value="1"/>
</dbReference>
<dbReference type="GO" id="GO:0034755">
    <property type="term" value="P:iron ion transmembrane transport"/>
    <property type="evidence" value="ECO:0007669"/>
    <property type="project" value="TreeGrafter"/>
</dbReference>
<dbReference type="AlphaFoldDB" id="A0A160TN48"/>
<feature type="transmembrane region" description="Helical" evidence="6">
    <location>
        <begin position="393"/>
        <end position="416"/>
    </location>
</feature>
<keyword evidence="4 6" id="KW-1133">Transmembrane helix</keyword>
<sequence length="451" mass="47777">MRDETRLHVTMNDPTPMPLSLSPDIGRLIKDRSMKPEGNKPGLIKQLGPGLITGAADDDPSGIATYSQAGAQFGFGLLWTLVLTYPLMTAVQLVSARIGRVTDAGLASNMVKIMPRWIVTGLVLMLFVANTINIGADLAAMGAAAQLVLGVGDHVFTAIFAIVSLLLQVFVPYHRYAGILKWMTLVLLAYVALVFMVKVDWAAVGWGMVWPTVAGTTAITTVVAIFGTTISPYLFFWQSSQEVEEVDRDDAKHALNDAPGEARGEFSRINFDTFSGMAVSNVVALAIMIGTAATLHAAGKTDIATAADAASALKPVAGQFAFLLFSLGIIGTGLLAIPVLAGSTAYAIGEARGWKTGLENKLFEARGFYAVIAVSTLLGIGIDWSPIDPIKALFWSAVINGVVAVPIMAVMMIVVSRRSTMGDYTASLRLRFFGWAATAVMGAAAVAMVVM</sequence>
<evidence type="ECO:0000256" key="2">
    <source>
        <dbReference type="ARBA" id="ARBA00022448"/>
    </source>
</evidence>
<feature type="transmembrane region" description="Helical" evidence="6">
    <location>
        <begin position="117"/>
        <end position="136"/>
    </location>
</feature>
<accession>A0A160TN48</accession>
<feature type="transmembrane region" description="Helical" evidence="6">
    <location>
        <begin position="368"/>
        <end position="387"/>
    </location>
</feature>
<keyword evidence="2" id="KW-0813">Transport</keyword>
<keyword evidence="3 6" id="KW-0812">Transmembrane</keyword>
<dbReference type="PANTHER" id="PTHR11706">
    <property type="entry name" value="SOLUTE CARRIER PROTEIN FAMILY 11 MEMBER"/>
    <property type="match status" value="1"/>
</dbReference>
<feature type="transmembrane region" description="Helical" evidence="6">
    <location>
        <begin position="278"/>
        <end position="299"/>
    </location>
</feature>
<reference evidence="7" key="1">
    <citation type="submission" date="2015-10" db="EMBL/GenBank/DDBJ databases">
        <authorList>
            <person name="Gilbert D.G."/>
        </authorList>
    </citation>
    <scope>NUCLEOTIDE SEQUENCE</scope>
</reference>
<feature type="transmembrane region" description="Helical" evidence="6">
    <location>
        <begin position="142"/>
        <end position="167"/>
    </location>
</feature>
<protein>
    <submittedName>
        <fullName evidence="7">Manganese transport protein MntH</fullName>
    </submittedName>
</protein>
<feature type="transmembrane region" description="Helical" evidence="6">
    <location>
        <begin position="428"/>
        <end position="450"/>
    </location>
</feature>
<evidence type="ECO:0000256" key="4">
    <source>
        <dbReference type="ARBA" id="ARBA00022989"/>
    </source>
</evidence>
<feature type="transmembrane region" description="Helical" evidence="6">
    <location>
        <begin position="76"/>
        <end position="96"/>
    </location>
</feature>
<dbReference type="Pfam" id="PF01566">
    <property type="entry name" value="Nramp"/>
    <property type="match status" value="1"/>
</dbReference>
<gene>
    <name evidence="7" type="ORF">MGWOODY_Smn2256</name>
</gene>
<feature type="transmembrane region" description="Helical" evidence="6">
    <location>
        <begin position="209"/>
        <end position="236"/>
    </location>
</feature>
<evidence type="ECO:0000313" key="7">
    <source>
        <dbReference type="EMBL" id="CUS46705.1"/>
    </source>
</evidence>
<dbReference type="GO" id="GO:0015086">
    <property type="term" value="F:cadmium ion transmembrane transporter activity"/>
    <property type="evidence" value="ECO:0007669"/>
    <property type="project" value="TreeGrafter"/>
</dbReference>
<feature type="transmembrane region" description="Helical" evidence="6">
    <location>
        <begin position="319"/>
        <end position="348"/>
    </location>
</feature>
<dbReference type="GO" id="GO:0005886">
    <property type="term" value="C:plasma membrane"/>
    <property type="evidence" value="ECO:0007669"/>
    <property type="project" value="TreeGrafter"/>
</dbReference>
<evidence type="ECO:0000256" key="3">
    <source>
        <dbReference type="ARBA" id="ARBA00022692"/>
    </source>
</evidence>
<dbReference type="GO" id="GO:0005384">
    <property type="term" value="F:manganese ion transmembrane transporter activity"/>
    <property type="evidence" value="ECO:0007669"/>
    <property type="project" value="TreeGrafter"/>
</dbReference>
<name>A0A160TN48_9ZZZZ</name>
<dbReference type="EMBL" id="CZQE01000387">
    <property type="protein sequence ID" value="CUS46705.1"/>
    <property type="molecule type" value="Genomic_DNA"/>
</dbReference>
<evidence type="ECO:0000256" key="6">
    <source>
        <dbReference type="SAM" id="Phobius"/>
    </source>
</evidence>
<feature type="transmembrane region" description="Helical" evidence="6">
    <location>
        <begin position="179"/>
        <end position="197"/>
    </location>
</feature>
<keyword evidence="5 6" id="KW-0472">Membrane</keyword>
<evidence type="ECO:0000256" key="1">
    <source>
        <dbReference type="ARBA" id="ARBA00004141"/>
    </source>
</evidence>
<evidence type="ECO:0000256" key="5">
    <source>
        <dbReference type="ARBA" id="ARBA00023136"/>
    </source>
</evidence>
<comment type="subcellular location">
    <subcellularLocation>
        <location evidence="1">Membrane</location>
        <topology evidence="1">Multi-pass membrane protein</topology>
    </subcellularLocation>
</comment>
<organism evidence="7">
    <name type="scientific">hydrothermal vent metagenome</name>
    <dbReference type="NCBI Taxonomy" id="652676"/>
    <lineage>
        <taxon>unclassified sequences</taxon>
        <taxon>metagenomes</taxon>
        <taxon>ecological metagenomes</taxon>
    </lineage>
</organism>
<dbReference type="InterPro" id="IPR001046">
    <property type="entry name" value="NRAMP_fam"/>
</dbReference>